<dbReference type="EMBL" id="CP041765">
    <property type="protein sequence ID" value="QDQ96170.1"/>
    <property type="molecule type" value="Genomic_DNA"/>
</dbReference>
<dbReference type="Pfam" id="PF00089">
    <property type="entry name" value="Trypsin"/>
    <property type="match status" value="1"/>
</dbReference>
<dbReference type="CDD" id="cd21112">
    <property type="entry name" value="alphaLP-like"/>
    <property type="match status" value="1"/>
</dbReference>
<dbReference type="InterPro" id="IPR009003">
    <property type="entry name" value="Peptidase_S1_PA"/>
</dbReference>
<dbReference type="InterPro" id="IPR033116">
    <property type="entry name" value="TRYPSIN_SER"/>
</dbReference>
<reference evidence="4 5" key="1">
    <citation type="submission" date="2019-07" db="EMBL/GenBank/DDBJ databases">
        <title>Tomitella cavernea sp. nov., an actinomycete isolated from soil.</title>
        <authorList>
            <person name="Cheng J."/>
        </authorList>
    </citation>
    <scope>NUCLEOTIDE SEQUENCE [LARGE SCALE GENOMIC DNA]</scope>
    <source>
        <strain evidence="4 5">HY188</strain>
    </source>
</reference>
<feature type="signal peptide" evidence="2">
    <location>
        <begin position="1"/>
        <end position="32"/>
    </location>
</feature>
<dbReference type="Proteomes" id="UP000317344">
    <property type="component" value="Chromosome"/>
</dbReference>
<reference evidence="4 5" key="2">
    <citation type="submission" date="2019-07" db="EMBL/GenBank/DDBJ databases">
        <authorList>
            <person name="Huang Y."/>
        </authorList>
    </citation>
    <scope>NUCLEOTIDE SEQUENCE [LARGE SCALE GENOMIC DNA]</scope>
    <source>
        <strain evidence="4 5">HY188</strain>
    </source>
</reference>
<feature type="chain" id="PRO_5022019430" evidence="2">
    <location>
        <begin position="33"/>
        <end position="420"/>
    </location>
</feature>
<proteinExistence type="predicted"/>
<dbReference type="GO" id="GO:0006508">
    <property type="term" value="P:proteolysis"/>
    <property type="evidence" value="ECO:0007669"/>
    <property type="project" value="InterPro"/>
</dbReference>
<keyword evidence="2" id="KW-0732">Signal</keyword>
<evidence type="ECO:0000313" key="4">
    <source>
        <dbReference type="EMBL" id="QDQ96170.1"/>
    </source>
</evidence>
<organism evidence="4 5">
    <name type="scientific">Tomitella fengzijianii</name>
    <dbReference type="NCBI Taxonomy" id="2597660"/>
    <lineage>
        <taxon>Bacteria</taxon>
        <taxon>Bacillati</taxon>
        <taxon>Actinomycetota</taxon>
        <taxon>Actinomycetes</taxon>
        <taxon>Mycobacteriales</taxon>
        <taxon>Tomitella</taxon>
    </lineage>
</organism>
<dbReference type="InterPro" id="IPR001254">
    <property type="entry name" value="Trypsin_dom"/>
</dbReference>
<evidence type="ECO:0000259" key="3">
    <source>
        <dbReference type="Pfam" id="PF00089"/>
    </source>
</evidence>
<keyword evidence="5" id="KW-1185">Reference proteome</keyword>
<dbReference type="SUPFAM" id="SSF50494">
    <property type="entry name" value="Trypsin-like serine proteases"/>
    <property type="match status" value="1"/>
</dbReference>
<dbReference type="InterPro" id="IPR018114">
    <property type="entry name" value="TRYPSIN_HIS"/>
</dbReference>
<evidence type="ECO:0000256" key="2">
    <source>
        <dbReference type="SAM" id="SignalP"/>
    </source>
</evidence>
<dbReference type="Gene3D" id="3.30.300.50">
    <property type="match status" value="1"/>
</dbReference>
<name>A0A516WZI4_9ACTN</name>
<feature type="domain" description="Peptidase S1" evidence="3">
    <location>
        <begin position="271"/>
        <end position="348"/>
    </location>
</feature>
<dbReference type="KEGG" id="toy:FO059_00940"/>
<gene>
    <name evidence="4" type="ORF">FO059_00940</name>
</gene>
<feature type="region of interest" description="Disordered" evidence="1">
    <location>
        <begin position="384"/>
        <end position="420"/>
    </location>
</feature>
<dbReference type="InterPro" id="IPR035070">
    <property type="entry name" value="Streptogrisin_prodomain"/>
</dbReference>
<dbReference type="Gene3D" id="2.40.10.10">
    <property type="entry name" value="Trypsin-like serine proteases"/>
    <property type="match status" value="2"/>
</dbReference>
<dbReference type="PROSITE" id="PS00135">
    <property type="entry name" value="TRYPSIN_SER"/>
    <property type="match status" value="1"/>
</dbReference>
<sequence length="420" mass="41529">MERTRGARSAVVLGGVVAAAALSVTAWQPASAAPQADTAQADTAQAAELPPGLKDAVRRDLGISPQEYLERAHSARAVAGESQRLRNRDPQAFGAAWLAQDGTPIIAVTTATAAQEVRDAGFTPALVPATAKDSAPRTAAPRVLQLKASPIGGDEYITGAGPIAQWPGYTSCSLGFTAVDSAGEPYAISAGHCDPEPAAAGIAGASGVYLHDAPGFRDSTRIGRFDASTLSVGPEYLDYSVIAIDSGAPGSLAEPQVHGSGADRLAITGVASPAVVGTPVCKSGASSAYTCGEVLAADETVPVEDADGVVVGRVRGFITSVCTLSGDSGGPMFSGTAALGIVSASDFEDPQGCGIAPSGDDGPMTIGVPVRKILDAVNAGPGEDLALRTASNPGPPIPAGDGGGGVPGVPAGSLASVGAS</sequence>
<evidence type="ECO:0000313" key="5">
    <source>
        <dbReference type="Proteomes" id="UP000317344"/>
    </source>
</evidence>
<dbReference type="PROSITE" id="PS00134">
    <property type="entry name" value="TRYPSIN_HIS"/>
    <property type="match status" value="1"/>
</dbReference>
<protein>
    <submittedName>
        <fullName evidence="4">Peptidase</fullName>
    </submittedName>
</protein>
<evidence type="ECO:0000256" key="1">
    <source>
        <dbReference type="SAM" id="MobiDB-lite"/>
    </source>
</evidence>
<dbReference type="RefSeq" id="WP_143905591.1">
    <property type="nucleotide sequence ID" value="NZ_CP041765.1"/>
</dbReference>
<dbReference type="AlphaFoldDB" id="A0A516WZI4"/>
<dbReference type="InterPro" id="IPR043504">
    <property type="entry name" value="Peptidase_S1_PA_chymotrypsin"/>
</dbReference>
<dbReference type="GO" id="GO:0004252">
    <property type="term" value="F:serine-type endopeptidase activity"/>
    <property type="evidence" value="ECO:0007669"/>
    <property type="project" value="InterPro"/>
</dbReference>
<dbReference type="OrthoDB" id="4151186at2"/>
<accession>A0A516WZI4</accession>